<sequence>MQIETISHMQRYPRCTKRLERPTRIVPKLTDLQILRVEPRENNPLAADPVVPEVKNRQQRHRPWQMRKVKISTENIHTLCAGYVDP</sequence>
<evidence type="ECO:0000313" key="1">
    <source>
        <dbReference type="EMBL" id="KAB2626891.1"/>
    </source>
</evidence>
<organism evidence="1 2">
    <name type="scientific">Pyrus ussuriensis x Pyrus communis</name>
    <dbReference type="NCBI Taxonomy" id="2448454"/>
    <lineage>
        <taxon>Eukaryota</taxon>
        <taxon>Viridiplantae</taxon>
        <taxon>Streptophyta</taxon>
        <taxon>Embryophyta</taxon>
        <taxon>Tracheophyta</taxon>
        <taxon>Spermatophyta</taxon>
        <taxon>Magnoliopsida</taxon>
        <taxon>eudicotyledons</taxon>
        <taxon>Gunneridae</taxon>
        <taxon>Pentapetalae</taxon>
        <taxon>rosids</taxon>
        <taxon>fabids</taxon>
        <taxon>Rosales</taxon>
        <taxon>Rosaceae</taxon>
        <taxon>Amygdaloideae</taxon>
        <taxon>Maleae</taxon>
        <taxon>Pyrus</taxon>
    </lineage>
</organism>
<keyword evidence="2" id="KW-1185">Reference proteome</keyword>
<reference evidence="1 2" key="1">
    <citation type="submission" date="2019-09" db="EMBL/GenBank/DDBJ databases">
        <authorList>
            <person name="Ou C."/>
        </authorList>
    </citation>
    <scope>NUCLEOTIDE SEQUENCE [LARGE SCALE GENOMIC DNA]</scope>
    <source>
        <strain evidence="1">S2</strain>
        <tissue evidence="1">Leaf</tissue>
    </source>
</reference>
<dbReference type="AlphaFoldDB" id="A0A5N5HKY5"/>
<comment type="caution">
    <text evidence="1">The sequence shown here is derived from an EMBL/GenBank/DDBJ whole genome shotgun (WGS) entry which is preliminary data.</text>
</comment>
<reference evidence="2" key="2">
    <citation type="submission" date="2019-10" db="EMBL/GenBank/DDBJ databases">
        <title>A de novo genome assembly of a pear dwarfing rootstock.</title>
        <authorList>
            <person name="Wang F."/>
            <person name="Wang J."/>
            <person name="Li S."/>
            <person name="Zhang Y."/>
            <person name="Fang M."/>
            <person name="Ma L."/>
            <person name="Zhao Y."/>
            <person name="Jiang S."/>
        </authorList>
    </citation>
    <scope>NUCLEOTIDE SEQUENCE [LARGE SCALE GENOMIC DNA]</scope>
</reference>
<reference evidence="1 2" key="3">
    <citation type="submission" date="2019-11" db="EMBL/GenBank/DDBJ databases">
        <title>A de novo genome assembly of a pear dwarfing rootstock.</title>
        <authorList>
            <person name="Wang F."/>
            <person name="Wang J."/>
            <person name="Li S."/>
            <person name="Zhang Y."/>
            <person name="Fang M."/>
            <person name="Ma L."/>
            <person name="Zhao Y."/>
            <person name="Jiang S."/>
        </authorList>
    </citation>
    <scope>NUCLEOTIDE SEQUENCE [LARGE SCALE GENOMIC DNA]</scope>
    <source>
        <strain evidence="1">S2</strain>
        <tissue evidence="1">Leaf</tissue>
    </source>
</reference>
<accession>A0A5N5HKY5</accession>
<evidence type="ECO:0000313" key="2">
    <source>
        <dbReference type="Proteomes" id="UP000327157"/>
    </source>
</evidence>
<gene>
    <name evidence="1" type="ORF">D8674_020509</name>
</gene>
<protein>
    <submittedName>
        <fullName evidence="1">Uncharacterized protein</fullName>
    </submittedName>
</protein>
<dbReference type="Proteomes" id="UP000327157">
    <property type="component" value="Chromosome 2"/>
</dbReference>
<dbReference type="EMBL" id="SMOL01000157">
    <property type="protein sequence ID" value="KAB2626891.1"/>
    <property type="molecule type" value="Genomic_DNA"/>
</dbReference>
<name>A0A5N5HKY5_9ROSA</name>
<proteinExistence type="predicted"/>